<dbReference type="GO" id="GO:0047470">
    <property type="term" value="F:(1,4)-alpha-D-glucan 1-alpha-D-glucosylmutase activity"/>
    <property type="evidence" value="ECO:0007669"/>
    <property type="project" value="UniProtKB-EC"/>
</dbReference>
<proteinExistence type="predicted"/>
<dbReference type="EMBL" id="CABFVA020000001">
    <property type="protein sequence ID" value="VVM04321.1"/>
    <property type="molecule type" value="Genomic_DNA"/>
</dbReference>
<dbReference type="Gene3D" id="3.30.1590.10">
    <property type="entry name" value="Maltooligosyl trehalose synthase, domain 2"/>
    <property type="match status" value="1"/>
</dbReference>
<protein>
    <submittedName>
        <fullName evidence="2">(1-&gt;4)-alpha-D-glucan 1-alpha-D-glucosylmutase</fullName>
        <ecNumber evidence="2">5.4.99.15</ecNumber>
    </submittedName>
</protein>
<dbReference type="CDD" id="cd11336">
    <property type="entry name" value="AmyAc_MTSase"/>
    <property type="match status" value="1"/>
</dbReference>
<dbReference type="PANTHER" id="PTHR10357">
    <property type="entry name" value="ALPHA-AMYLASE FAMILY MEMBER"/>
    <property type="match status" value="1"/>
</dbReference>
<dbReference type="InterPro" id="IPR012767">
    <property type="entry name" value="Trehalose_TreY"/>
</dbReference>
<organism evidence="2 3">
    <name type="scientific">Methylacidimicrobium tartarophylax</name>
    <dbReference type="NCBI Taxonomy" id="1041768"/>
    <lineage>
        <taxon>Bacteria</taxon>
        <taxon>Pseudomonadati</taxon>
        <taxon>Verrucomicrobiota</taxon>
        <taxon>Methylacidimicrobium</taxon>
    </lineage>
</organism>
<reference evidence="2 3" key="1">
    <citation type="submission" date="2019-09" db="EMBL/GenBank/DDBJ databases">
        <authorList>
            <person name="Cremers G."/>
        </authorList>
    </citation>
    <scope>NUCLEOTIDE SEQUENCE [LARGE SCALE GENOMIC DNA]</scope>
    <source>
        <strain evidence="2">4A</strain>
    </source>
</reference>
<gene>
    <name evidence="2" type="primary">treY</name>
    <name evidence="2" type="synonym">glgY</name>
    <name evidence="2" type="ORF">MAMT_00016</name>
</gene>
<dbReference type="InterPro" id="IPR006047">
    <property type="entry name" value="GH13_cat_dom"/>
</dbReference>
<evidence type="ECO:0000259" key="1">
    <source>
        <dbReference type="SMART" id="SM00642"/>
    </source>
</evidence>
<dbReference type="GO" id="GO:0005992">
    <property type="term" value="P:trehalose biosynthetic process"/>
    <property type="evidence" value="ECO:0007669"/>
    <property type="project" value="TreeGrafter"/>
</dbReference>
<accession>A0A5E6ME29</accession>
<name>A0A5E6ME29_9BACT</name>
<dbReference type="Pfam" id="PF00128">
    <property type="entry name" value="Alpha-amylase"/>
    <property type="match status" value="1"/>
</dbReference>
<dbReference type="NCBIfam" id="TIGR02401">
    <property type="entry name" value="trehalose_TreY"/>
    <property type="match status" value="1"/>
</dbReference>
<dbReference type="InterPro" id="IPR017853">
    <property type="entry name" value="GH"/>
</dbReference>
<keyword evidence="3" id="KW-1185">Reference proteome</keyword>
<dbReference type="AlphaFoldDB" id="A0A5E6ME29"/>
<dbReference type="SMART" id="SM00642">
    <property type="entry name" value="Aamy"/>
    <property type="match status" value="1"/>
</dbReference>
<sequence>MEVGGLKSLDMRIPVSTYRLQLRKELGFAALEPVVAYLGDLGIGDIYASPITRARTGSSHGYDVVDPGEINPEIGSPESFARLMENVHARQMGWLQDVVPNHMAYDKENRFLMDVFENGPQSEFYEFFDIEWNHPYPTLRRRVLAPFLGPHYGEALQKGEIRLSFEKGAFWVSYFEHRFPLSIESYGTVLAQVQQQIRSRLERRDPDYLKLLGVIYTVRNLGSAANREERIDQTTFVKAVLEELSQKNGFVRTSLDRSLEGFSPANPTAASLALLDQLLSEQYFRFAHWRVASEEINYRRFFTVNDLISVRIEREEVFSRVHRLIQGLVAEGKITGIRVDHIDGLYRPRAYLDALRKALPDTYTVVEKILALGREDLPKDWPVEGTTGYDFLAMATQLFCPRESTEAFTRCYEDFTRLEQSYSRLLREKKRFVIGRRLAGDLDRIALMIHSLCARLWFGPDVTIYAIRRALVEALSCFPVYRSYVDADGPSPEDRRWIDEAIQTSEENLPQLRAELEFIRRFLLGEMPHELAEEDRAQALDFVRRFQQLSGPLMAKGSEDCQFYVYNRLLSLNEVGNDPSRFGIDAEEFHQFLRDRWLHWPHTLNATMTHDAKRGEDARARLCVLAELPEEWALLLGRWSKINAGKKPKVGDLSVPDANAEYAIYQALLGSWPWKNEEIEGFRERFKAYFIKASREARSFSGWQNPNRLYEERCCAFLDQILDWDQGKQFLTAFLPFQQKIARYGVYNSLSQVVLKTAAPGVPDFYQGTELWDLSFVDPDNRRPVDFSLRRELLAEIRGKGDQPGYRKELLAHVEDGRIKLFVTHKALQARRLFPELFRSGSYEPIPFSGPQVEHAFGFLRSWGTQHLIAIVPRFVTKLCSSEEAPIGPAAWSDTSAPLPESLSGSWRCALTGNSRHWEGQLPLKEAMAELPVALWISSGVDAPGIENGAASG</sequence>
<dbReference type="Proteomes" id="UP000334923">
    <property type="component" value="Unassembled WGS sequence"/>
</dbReference>
<dbReference type="Gene3D" id="3.20.20.80">
    <property type="entry name" value="Glycosidases"/>
    <property type="match status" value="3"/>
</dbReference>
<dbReference type="EC" id="5.4.99.15" evidence="2"/>
<dbReference type="PANTHER" id="PTHR10357:SF216">
    <property type="entry name" value="MALTOOLIGOSYL TREHALOSE SYNTHASE-RELATED"/>
    <property type="match status" value="1"/>
</dbReference>
<feature type="domain" description="Glycosyl hydrolase family 13 catalytic" evidence="1">
    <location>
        <begin position="14"/>
        <end position="520"/>
    </location>
</feature>
<evidence type="ECO:0000313" key="2">
    <source>
        <dbReference type="EMBL" id="VVM04321.1"/>
    </source>
</evidence>
<dbReference type="GO" id="GO:0030980">
    <property type="term" value="P:alpha-glucan catabolic process"/>
    <property type="evidence" value="ECO:0007669"/>
    <property type="project" value="TreeGrafter"/>
</dbReference>
<dbReference type="Gene3D" id="1.10.150.200">
    <property type="entry name" value="Maltooligosyl trehalose synthase, domain 3"/>
    <property type="match status" value="1"/>
</dbReference>
<dbReference type="SUPFAM" id="SSF51445">
    <property type="entry name" value="(Trans)glycosidases"/>
    <property type="match status" value="1"/>
</dbReference>
<keyword evidence="2" id="KW-0413">Isomerase</keyword>
<evidence type="ECO:0000313" key="3">
    <source>
        <dbReference type="Proteomes" id="UP000334923"/>
    </source>
</evidence>